<reference evidence="1 2" key="1">
    <citation type="journal article" date="2019" name="J. Ind. Microbiol. Biotechnol.">
        <title>Paenibacillus amylolyticus 27C64 has a diverse set of carbohydrate-active enzymes and complete pectin deconstruction system.</title>
        <authorList>
            <person name="Keggi C."/>
            <person name="Doran-Peterson J."/>
        </authorList>
    </citation>
    <scope>NUCLEOTIDE SEQUENCE [LARGE SCALE GENOMIC DNA]</scope>
    <source>
        <strain evidence="1 2">27C64</strain>
    </source>
</reference>
<evidence type="ECO:0000313" key="2">
    <source>
        <dbReference type="Proteomes" id="UP000323664"/>
    </source>
</evidence>
<proteinExistence type="predicted"/>
<comment type="caution">
    <text evidence="1">The sequence shown here is derived from an EMBL/GenBank/DDBJ whole genome shotgun (WGS) entry which is preliminary data.</text>
</comment>
<organism evidence="1 2">
    <name type="scientific">Paenibacillus amylolyticus</name>
    <dbReference type="NCBI Taxonomy" id="1451"/>
    <lineage>
        <taxon>Bacteria</taxon>
        <taxon>Bacillati</taxon>
        <taxon>Bacillota</taxon>
        <taxon>Bacilli</taxon>
        <taxon>Bacillales</taxon>
        <taxon>Paenibacillaceae</taxon>
        <taxon>Paenibacillus</taxon>
    </lineage>
</organism>
<accession>A0A5M9WUW8</accession>
<dbReference type="EMBL" id="RIAS01000008">
    <property type="protein sequence ID" value="KAA8785430.1"/>
    <property type="molecule type" value="Genomic_DNA"/>
</dbReference>
<protein>
    <recommendedName>
        <fullName evidence="3">GNAT family N-acetyltransferase</fullName>
    </recommendedName>
</protein>
<name>A0A5M9WUW8_PAEAM</name>
<sequence>MRELAPDEYSTILPLLETIRNKAVFALSVIDGIQQGSVYVNEGNRITSAFITSSGGFYSVAGDETNDAFAQDVIQYMNDESNHPDFFCIGCLYPGLGEKDK</sequence>
<dbReference type="RefSeq" id="WP_123065206.1">
    <property type="nucleotide sequence ID" value="NZ_RIAS01000008.1"/>
</dbReference>
<dbReference type="Proteomes" id="UP000323664">
    <property type="component" value="Unassembled WGS sequence"/>
</dbReference>
<gene>
    <name evidence="1" type="ORF">EC604_16430</name>
</gene>
<evidence type="ECO:0000313" key="1">
    <source>
        <dbReference type="EMBL" id="KAA8785430.1"/>
    </source>
</evidence>
<dbReference type="AlphaFoldDB" id="A0A5M9WUW8"/>
<evidence type="ECO:0008006" key="3">
    <source>
        <dbReference type="Google" id="ProtNLM"/>
    </source>
</evidence>
<dbReference type="OrthoDB" id="2773476at2"/>